<comment type="similarity">
    <text evidence="2 9">Belongs to the cytochrome P450 family.</text>
</comment>
<dbReference type="Pfam" id="PF00067">
    <property type="entry name" value="p450"/>
    <property type="match status" value="2"/>
</dbReference>
<evidence type="ECO:0000256" key="6">
    <source>
        <dbReference type="ARBA" id="ARBA00023004"/>
    </source>
</evidence>
<dbReference type="EMBL" id="JACEFO010001677">
    <property type="protein sequence ID" value="KAF8722047.1"/>
    <property type="molecule type" value="Genomic_DNA"/>
</dbReference>
<evidence type="ECO:0000256" key="1">
    <source>
        <dbReference type="ARBA" id="ARBA00001971"/>
    </source>
</evidence>
<evidence type="ECO:0000313" key="11">
    <source>
        <dbReference type="EMBL" id="KAF8722047.1"/>
    </source>
</evidence>
<keyword evidence="7 9" id="KW-0503">Monooxygenase</keyword>
<keyword evidence="5 9" id="KW-0560">Oxidoreductase</keyword>
<evidence type="ECO:0000256" key="5">
    <source>
        <dbReference type="ARBA" id="ARBA00023002"/>
    </source>
</evidence>
<evidence type="ECO:0000256" key="10">
    <source>
        <dbReference type="SAM" id="MobiDB-lite"/>
    </source>
</evidence>
<dbReference type="GO" id="GO:0016705">
    <property type="term" value="F:oxidoreductase activity, acting on paired donors, with incorporation or reduction of molecular oxygen"/>
    <property type="evidence" value="ECO:0007669"/>
    <property type="project" value="InterPro"/>
</dbReference>
<evidence type="ECO:0000256" key="2">
    <source>
        <dbReference type="ARBA" id="ARBA00010617"/>
    </source>
</evidence>
<dbReference type="InterPro" id="IPR017972">
    <property type="entry name" value="Cyt_P450_CS"/>
</dbReference>
<evidence type="ECO:0000256" key="7">
    <source>
        <dbReference type="ARBA" id="ARBA00023033"/>
    </source>
</evidence>
<feature type="compositionally biased region" description="Gly residues" evidence="10">
    <location>
        <begin position="530"/>
        <end position="539"/>
    </location>
</feature>
<organism evidence="11 12">
    <name type="scientific">Digitaria exilis</name>
    <dbReference type="NCBI Taxonomy" id="1010633"/>
    <lineage>
        <taxon>Eukaryota</taxon>
        <taxon>Viridiplantae</taxon>
        <taxon>Streptophyta</taxon>
        <taxon>Embryophyta</taxon>
        <taxon>Tracheophyta</taxon>
        <taxon>Spermatophyta</taxon>
        <taxon>Magnoliopsida</taxon>
        <taxon>Liliopsida</taxon>
        <taxon>Poales</taxon>
        <taxon>Poaceae</taxon>
        <taxon>PACMAD clade</taxon>
        <taxon>Panicoideae</taxon>
        <taxon>Panicodae</taxon>
        <taxon>Paniceae</taxon>
        <taxon>Anthephorinae</taxon>
        <taxon>Digitaria</taxon>
    </lineage>
</organism>
<feature type="region of interest" description="Disordered" evidence="10">
    <location>
        <begin position="476"/>
        <end position="539"/>
    </location>
</feature>
<dbReference type="PANTHER" id="PTHR47955:SF19">
    <property type="entry name" value="CYTOCHROME P450 71A9-LIKE ISOFORM X1"/>
    <property type="match status" value="1"/>
</dbReference>
<keyword evidence="12" id="KW-1185">Reference proteome</keyword>
<keyword evidence="6 8" id="KW-0408">Iron</keyword>
<evidence type="ECO:0000256" key="4">
    <source>
        <dbReference type="ARBA" id="ARBA00022723"/>
    </source>
</evidence>
<evidence type="ECO:0000256" key="9">
    <source>
        <dbReference type="RuleBase" id="RU000461"/>
    </source>
</evidence>
<keyword evidence="4 8" id="KW-0479">Metal-binding</keyword>
<sequence length="539" mass="59779">MAITTLFLIFIFLILLLKLILTRSRTKQPALHLPPGPWQLPLIGSLHHILLSRFSHLPHQALRELSGTHGPLMLLRFGSVPTLVASSAEAAREVMRTHDLAFCSRHLSATLDIISRGGNDVLFSPYNDQWRELRKVCVLELFNPRRVLSFRPVREEEVARLIRSVSGECGSGGGGGGVDVGEAICRMVNDVVVSTAIGGRCEHRDEFLRELDEAVRLTGGFNLADLYPSSRLARRISAAARDMARCQKSVYRIVESIIHERAATRMPEREEDDLLGVLLRLQREGGLQFDLTNEICRETCKVMGYDVPKGAKVFVNVWAIARDKKFWGDGEAFRPERFEGCSVDFRGNDFEFTPFGAGRRICPGITHGLANMELVLASLLYHFDWELDGELDMTEAFGITLRRKSKLMLKAKPCIEFILQPASKHPASKRKARAYTVLATYTLQPTQNTRAVHAAHTLPRRRCLDMQSQPRLRDLAAQYGPPAPPSSSSSGLSESSPPLPMSRARRRGREVGGAAGSPPAGAVVEVVATGWGGGRGRRY</sequence>
<comment type="caution">
    <text evidence="11">The sequence shown here is derived from an EMBL/GenBank/DDBJ whole genome shotgun (WGS) entry which is preliminary data.</text>
</comment>
<comment type="cofactor">
    <cofactor evidence="1 8">
        <name>heme</name>
        <dbReference type="ChEBI" id="CHEBI:30413"/>
    </cofactor>
</comment>
<dbReference type="AlphaFoldDB" id="A0A835C6Y4"/>
<dbReference type="PANTHER" id="PTHR47955">
    <property type="entry name" value="CYTOCHROME P450 FAMILY 71 PROTEIN"/>
    <property type="match status" value="1"/>
</dbReference>
<feature type="compositionally biased region" description="Low complexity" evidence="10">
    <location>
        <begin position="516"/>
        <end position="529"/>
    </location>
</feature>
<evidence type="ECO:0008006" key="13">
    <source>
        <dbReference type="Google" id="ProtNLM"/>
    </source>
</evidence>
<protein>
    <recommendedName>
        <fullName evidence="13">Cytochrome P450</fullName>
    </recommendedName>
</protein>
<dbReference type="Proteomes" id="UP000636709">
    <property type="component" value="Unassembled WGS sequence"/>
</dbReference>
<feature type="binding site" description="axial binding residue" evidence="8">
    <location>
        <position position="362"/>
    </location>
    <ligand>
        <name>heme</name>
        <dbReference type="ChEBI" id="CHEBI:30413"/>
    </ligand>
    <ligandPart>
        <name>Fe</name>
        <dbReference type="ChEBI" id="CHEBI:18248"/>
    </ligandPart>
</feature>
<dbReference type="InterPro" id="IPR036396">
    <property type="entry name" value="Cyt_P450_sf"/>
</dbReference>
<proteinExistence type="inferred from homology"/>
<dbReference type="PRINTS" id="PR00463">
    <property type="entry name" value="EP450I"/>
</dbReference>
<dbReference type="SUPFAM" id="SSF48264">
    <property type="entry name" value="Cytochrome P450"/>
    <property type="match status" value="1"/>
</dbReference>
<dbReference type="InterPro" id="IPR001128">
    <property type="entry name" value="Cyt_P450"/>
</dbReference>
<feature type="compositionally biased region" description="Low complexity" evidence="10">
    <location>
        <begin position="486"/>
        <end position="496"/>
    </location>
</feature>
<evidence type="ECO:0000256" key="3">
    <source>
        <dbReference type="ARBA" id="ARBA00022617"/>
    </source>
</evidence>
<accession>A0A835C6Y4</accession>
<dbReference type="InterPro" id="IPR002401">
    <property type="entry name" value="Cyt_P450_E_grp-I"/>
</dbReference>
<reference evidence="11" key="1">
    <citation type="submission" date="2020-07" db="EMBL/GenBank/DDBJ databases">
        <title>Genome sequence and genetic diversity analysis of an under-domesticated orphan crop, white fonio (Digitaria exilis).</title>
        <authorList>
            <person name="Bennetzen J.L."/>
            <person name="Chen S."/>
            <person name="Ma X."/>
            <person name="Wang X."/>
            <person name="Yssel A.E.J."/>
            <person name="Chaluvadi S.R."/>
            <person name="Johnson M."/>
            <person name="Gangashetty P."/>
            <person name="Hamidou F."/>
            <person name="Sanogo M.D."/>
            <person name="Zwaenepoel A."/>
            <person name="Wallace J."/>
            <person name="Van De Peer Y."/>
            <person name="Van Deynze A."/>
        </authorList>
    </citation>
    <scope>NUCLEOTIDE SEQUENCE</scope>
    <source>
        <tissue evidence="11">Leaves</tissue>
    </source>
</reference>
<dbReference type="GO" id="GO:0004497">
    <property type="term" value="F:monooxygenase activity"/>
    <property type="evidence" value="ECO:0007669"/>
    <property type="project" value="UniProtKB-KW"/>
</dbReference>
<keyword evidence="3 8" id="KW-0349">Heme</keyword>
<name>A0A835C6Y4_9POAL</name>
<gene>
    <name evidence="11" type="ORF">HU200_022676</name>
</gene>
<dbReference type="GO" id="GO:0005506">
    <property type="term" value="F:iron ion binding"/>
    <property type="evidence" value="ECO:0007669"/>
    <property type="project" value="InterPro"/>
</dbReference>
<dbReference type="GO" id="GO:0020037">
    <property type="term" value="F:heme binding"/>
    <property type="evidence" value="ECO:0007669"/>
    <property type="project" value="InterPro"/>
</dbReference>
<dbReference type="PROSITE" id="PS00086">
    <property type="entry name" value="CYTOCHROME_P450"/>
    <property type="match status" value="1"/>
</dbReference>
<dbReference type="OrthoDB" id="1470350at2759"/>
<dbReference type="Gene3D" id="1.10.630.10">
    <property type="entry name" value="Cytochrome P450"/>
    <property type="match status" value="2"/>
</dbReference>
<evidence type="ECO:0000256" key="8">
    <source>
        <dbReference type="PIRSR" id="PIRSR602401-1"/>
    </source>
</evidence>
<evidence type="ECO:0000313" key="12">
    <source>
        <dbReference type="Proteomes" id="UP000636709"/>
    </source>
</evidence>